<dbReference type="EC" id="2.1.1.-" evidence="9"/>
<keyword evidence="4" id="KW-0949">S-adenosyl-L-methionine</keyword>
<dbReference type="InterPro" id="IPR001091">
    <property type="entry name" value="RM_Methyltransferase"/>
</dbReference>
<proteinExistence type="inferred from homology"/>
<dbReference type="SUPFAM" id="SSF53335">
    <property type="entry name" value="S-adenosyl-L-methionine-dependent methyltransferases"/>
    <property type="match status" value="2"/>
</dbReference>
<name>A0ABT4K9Y7_9HYPH</name>
<evidence type="ECO:0000256" key="1">
    <source>
        <dbReference type="ARBA" id="ARBA00010203"/>
    </source>
</evidence>
<comment type="catalytic activity">
    <reaction evidence="8">
        <text>a 2'-deoxycytidine in DNA + S-adenosyl-L-methionine = an N(4)-methyl-2'-deoxycytidine in DNA + S-adenosyl-L-homocysteine + H(+)</text>
        <dbReference type="Rhea" id="RHEA:16857"/>
        <dbReference type="Rhea" id="RHEA-COMP:11369"/>
        <dbReference type="Rhea" id="RHEA-COMP:13674"/>
        <dbReference type="ChEBI" id="CHEBI:15378"/>
        <dbReference type="ChEBI" id="CHEBI:57856"/>
        <dbReference type="ChEBI" id="CHEBI:59789"/>
        <dbReference type="ChEBI" id="CHEBI:85452"/>
        <dbReference type="ChEBI" id="CHEBI:137933"/>
        <dbReference type="EC" id="2.1.1.113"/>
    </reaction>
</comment>
<reference evidence="12" key="1">
    <citation type="submission" date="2022-10" db="EMBL/GenBank/DDBJ databases">
        <title>Whole genome sequencing of three plant growth promoting bacteria isolated from Vachellia tortilis subsp. raddiana in Morocco.</title>
        <authorList>
            <person name="Hnini M."/>
            <person name="Zouagui R."/>
            <person name="Zouagui H."/>
            <person name="Chemao Elfihri M.-W."/>
            <person name="Ibrahimi A."/>
            <person name="Sbabou L."/>
            <person name="Aurag J."/>
        </authorList>
    </citation>
    <scope>NUCLEOTIDE SEQUENCE</scope>
    <source>
        <strain evidence="12">LMR678</strain>
    </source>
</reference>
<feature type="domain" description="DNA methylase N-4/N-6" evidence="11">
    <location>
        <begin position="184"/>
        <end position="287"/>
    </location>
</feature>
<dbReference type="Proteomes" id="UP001079430">
    <property type="component" value="Unassembled WGS sequence"/>
</dbReference>
<dbReference type="GO" id="GO:0008168">
    <property type="term" value="F:methyltransferase activity"/>
    <property type="evidence" value="ECO:0007669"/>
    <property type="project" value="UniProtKB-KW"/>
</dbReference>
<evidence type="ECO:0000256" key="10">
    <source>
        <dbReference type="SAM" id="MobiDB-lite"/>
    </source>
</evidence>
<feature type="region of interest" description="Disordered" evidence="10">
    <location>
        <begin position="1"/>
        <end position="47"/>
    </location>
</feature>
<dbReference type="RefSeq" id="WP_269274783.1">
    <property type="nucleotide sequence ID" value="NZ_JAPVOI010000002.1"/>
</dbReference>
<dbReference type="CDD" id="cd02440">
    <property type="entry name" value="AdoMet_MTases"/>
    <property type="match status" value="1"/>
</dbReference>
<evidence type="ECO:0000256" key="7">
    <source>
        <dbReference type="ARBA" id="ARBA00047942"/>
    </source>
</evidence>
<evidence type="ECO:0000313" key="13">
    <source>
        <dbReference type="Proteomes" id="UP001079430"/>
    </source>
</evidence>
<keyword evidence="6" id="KW-0238">DNA-binding</keyword>
<keyword evidence="5" id="KW-0680">Restriction system</keyword>
<evidence type="ECO:0000256" key="9">
    <source>
        <dbReference type="RuleBase" id="RU362026"/>
    </source>
</evidence>
<keyword evidence="3" id="KW-0808">Transferase</keyword>
<evidence type="ECO:0000256" key="4">
    <source>
        <dbReference type="ARBA" id="ARBA00022691"/>
    </source>
</evidence>
<comment type="similarity">
    <text evidence="1">Belongs to the N(4)/N(6)-methyltransferase family. N(4) subfamily.</text>
</comment>
<dbReference type="Gene3D" id="3.40.50.150">
    <property type="entry name" value="Vaccinia Virus protein VP39"/>
    <property type="match status" value="2"/>
</dbReference>
<comment type="caution">
    <text evidence="12">The sequence shown here is derived from an EMBL/GenBank/DDBJ whole genome shotgun (WGS) entry which is preliminary data.</text>
</comment>
<keyword evidence="2 12" id="KW-0489">Methyltransferase</keyword>
<organism evidence="12 13">
    <name type="scientific">Sinorhizobium psoraleae</name>
    <dbReference type="NCBI Taxonomy" id="520838"/>
    <lineage>
        <taxon>Bacteria</taxon>
        <taxon>Pseudomonadati</taxon>
        <taxon>Pseudomonadota</taxon>
        <taxon>Alphaproteobacteria</taxon>
        <taxon>Hyphomicrobiales</taxon>
        <taxon>Rhizobiaceae</taxon>
        <taxon>Sinorhizobium/Ensifer group</taxon>
        <taxon>Sinorhizobium</taxon>
    </lineage>
</organism>
<evidence type="ECO:0000256" key="8">
    <source>
        <dbReference type="ARBA" id="ARBA00049120"/>
    </source>
</evidence>
<dbReference type="EMBL" id="JAPVOI010000002">
    <property type="protein sequence ID" value="MCZ4088762.1"/>
    <property type="molecule type" value="Genomic_DNA"/>
</dbReference>
<dbReference type="PRINTS" id="PR00508">
    <property type="entry name" value="S21N4MTFRASE"/>
</dbReference>
<sequence length="323" mass="36772">MKLAAQSLTEEILTTSQPAKRRGRPPKDTAPNAAVNVDDDTAADEVPATVDPRNQLNDLTAREWIPETVSVWNQRGLGAGHPDAQIERQHPAPFSFTDVGRLIRFFTKKGHTVLDPFVGVGSTLKACAIDERHGIGIELNPEFAEFSRQRLATEVRDMFSTVDGQCILEGDARDHLPRLKDESVDFVVTSPPYWSILKKVDHKVRQERTGKGLAKDYGEHERDLAKIESYDDFLRELAAIFGECARVLKRGRYMAIIVSDFRDKSKYIMFHSDLARALEAYGLEMRGLKVLYQRHKKVFPYGYPYSYVPNIHNQYILILQKRK</sequence>
<dbReference type="PROSITE" id="PS00093">
    <property type="entry name" value="N4_MTASE"/>
    <property type="match status" value="1"/>
</dbReference>
<evidence type="ECO:0000313" key="12">
    <source>
        <dbReference type="EMBL" id="MCZ4088762.1"/>
    </source>
</evidence>
<accession>A0ABT4K9Y7</accession>
<dbReference type="InterPro" id="IPR002941">
    <property type="entry name" value="DNA_methylase_N4/N6"/>
</dbReference>
<evidence type="ECO:0000256" key="3">
    <source>
        <dbReference type="ARBA" id="ARBA00022679"/>
    </source>
</evidence>
<feature type="domain" description="DNA methylase N-4/N-6" evidence="11">
    <location>
        <begin position="10"/>
        <end position="146"/>
    </location>
</feature>
<dbReference type="GO" id="GO:0032259">
    <property type="term" value="P:methylation"/>
    <property type="evidence" value="ECO:0007669"/>
    <property type="project" value="UniProtKB-KW"/>
</dbReference>
<evidence type="ECO:0000256" key="6">
    <source>
        <dbReference type="ARBA" id="ARBA00023125"/>
    </source>
</evidence>
<evidence type="ECO:0000259" key="11">
    <source>
        <dbReference type="Pfam" id="PF01555"/>
    </source>
</evidence>
<gene>
    <name evidence="12" type="ORF">O3W52_01190</name>
</gene>
<dbReference type="InterPro" id="IPR017985">
    <property type="entry name" value="MeTrfase_CN4_CS"/>
</dbReference>
<evidence type="ECO:0000256" key="2">
    <source>
        <dbReference type="ARBA" id="ARBA00022603"/>
    </source>
</evidence>
<evidence type="ECO:0000256" key="5">
    <source>
        <dbReference type="ARBA" id="ARBA00022747"/>
    </source>
</evidence>
<dbReference type="Pfam" id="PF01555">
    <property type="entry name" value="N6_N4_Mtase"/>
    <property type="match status" value="2"/>
</dbReference>
<feature type="compositionally biased region" description="Polar residues" evidence="10">
    <location>
        <begin position="1"/>
        <end position="18"/>
    </location>
</feature>
<keyword evidence="13" id="KW-1185">Reference proteome</keyword>
<protein>
    <recommendedName>
        <fullName evidence="9">Methyltransferase</fullName>
        <ecNumber evidence="9">2.1.1.-</ecNumber>
    </recommendedName>
</protein>
<comment type="catalytic activity">
    <reaction evidence="7">
        <text>a 2'-deoxyadenosine in DNA + S-adenosyl-L-methionine = an N(6)-methyl-2'-deoxyadenosine in DNA + S-adenosyl-L-homocysteine + H(+)</text>
        <dbReference type="Rhea" id="RHEA:15197"/>
        <dbReference type="Rhea" id="RHEA-COMP:12418"/>
        <dbReference type="Rhea" id="RHEA-COMP:12419"/>
        <dbReference type="ChEBI" id="CHEBI:15378"/>
        <dbReference type="ChEBI" id="CHEBI:57856"/>
        <dbReference type="ChEBI" id="CHEBI:59789"/>
        <dbReference type="ChEBI" id="CHEBI:90615"/>
        <dbReference type="ChEBI" id="CHEBI:90616"/>
        <dbReference type="EC" id="2.1.1.72"/>
    </reaction>
</comment>
<dbReference type="InterPro" id="IPR029063">
    <property type="entry name" value="SAM-dependent_MTases_sf"/>
</dbReference>